<dbReference type="InterPro" id="IPR018338">
    <property type="entry name" value="Carbonic_anhydrase_a-class_CS"/>
</dbReference>
<dbReference type="Proteomes" id="UP000077202">
    <property type="component" value="Unassembled WGS sequence"/>
</dbReference>
<name>A0A176WM23_MARPO</name>
<dbReference type="GO" id="GO:0008270">
    <property type="term" value="F:zinc ion binding"/>
    <property type="evidence" value="ECO:0007669"/>
    <property type="project" value="UniProtKB-UniRule"/>
</dbReference>
<dbReference type="SUPFAM" id="SSF51069">
    <property type="entry name" value="Carbonic anhydrase"/>
    <property type="match status" value="1"/>
</dbReference>
<evidence type="ECO:0000256" key="2">
    <source>
        <dbReference type="ARBA" id="ARBA00012925"/>
    </source>
</evidence>
<sequence>MANLRLSKSTALRVTTFYLLAWVVFGADSDFSYYGRSDASGPRPDMWGERPEWRTCKDGKEQSPINIVTANSTFVSDFYRLDTSYSPANGTFFIDSADILEVELQGGGKFTIGDTEYFLQQFHYHSPSEHTIDGVRFPLEMHLVHKSNSGDLAVIGVCFSLGEENQWLAPFWKKLPLLTSKDVVVNFTNIDVGDSKLHLGPAYARYGGSLTTPPCSEKVTWTVILGEVNTISERQMWAYSKMLPHSNARPVQKLHGRKVKNGVGIFKRR</sequence>
<comment type="function">
    <text evidence="6">Reversible hydration of carbon dioxide.</text>
</comment>
<evidence type="ECO:0000313" key="9">
    <source>
        <dbReference type="EMBL" id="OAE34099.1"/>
    </source>
</evidence>
<reference evidence="8" key="2">
    <citation type="journal article" date="2019" name="Curr. Biol.">
        <title>Chromatin organization in early land plants reveals an ancestral association between H3K27me3, transposons, and constitutive heterochromatin.</title>
        <authorList>
            <person name="Montgomery S.A."/>
            <person name="Tanizawa Y."/>
            <person name="Galik B."/>
            <person name="Wang N."/>
            <person name="Ito T."/>
            <person name="Mochizuki T."/>
            <person name="Akimcheva S."/>
            <person name="Bowman J."/>
            <person name="Cognat V."/>
            <person name="Drouard L."/>
            <person name="Ekker H."/>
            <person name="Houng S."/>
            <person name="Kohchi T."/>
            <person name="Lin S."/>
            <person name="Liu L.D."/>
            <person name="Nakamura Y."/>
            <person name="Valeeva L.R."/>
            <person name="Shakirov E.V."/>
            <person name="Shippen D.E."/>
            <person name="Wei W."/>
            <person name="Yagura M."/>
            <person name="Yamaoka S."/>
            <person name="Yamato K.T."/>
            <person name="Liu C."/>
            <person name="Berger F."/>
        </authorList>
    </citation>
    <scope>NUCLEOTIDE SEQUENCE [LARGE SCALE GENOMIC DNA]</scope>
    <source>
        <strain evidence="8">Tak-1</strain>
    </source>
</reference>
<dbReference type="GO" id="GO:0006730">
    <property type="term" value="P:one-carbon metabolic process"/>
    <property type="evidence" value="ECO:0007669"/>
    <property type="project" value="TreeGrafter"/>
</dbReference>
<dbReference type="CDD" id="cd03124">
    <property type="entry name" value="alpha_CA_prokaryotic_like"/>
    <property type="match status" value="1"/>
</dbReference>
<dbReference type="InterPro" id="IPR036398">
    <property type="entry name" value="CA_dom_sf"/>
</dbReference>
<gene>
    <name evidence="9" type="ORF">AXG93_2891s1230</name>
    <name evidence="8" type="ORF">Mp_6g14480</name>
</gene>
<organism evidence="9 10">
    <name type="scientific">Marchantia polymorpha subsp. ruderalis</name>
    <dbReference type="NCBI Taxonomy" id="1480154"/>
    <lineage>
        <taxon>Eukaryota</taxon>
        <taxon>Viridiplantae</taxon>
        <taxon>Streptophyta</taxon>
        <taxon>Embryophyta</taxon>
        <taxon>Marchantiophyta</taxon>
        <taxon>Marchantiopsida</taxon>
        <taxon>Marchantiidae</taxon>
        <taxon>Marchantiales</taxon>
        <taxon>Marchantiaceae</taxon>
        <taxon>Marchantia</taxon>
    </lineage>
</organism>
<dbReference type="PANTHER" id="PTHR18952">
    <property type="entry name" value="CARBONIC ANHYDRASE"/>
    <property type="match status" value="1"/>
</dbReference>
<evidence type="ECO:0000256" key="6">
    <source>
        <dbReference type="RuleBase" id="RU367011"/>
    </source>
</evidence>
<evidence type="ECO:0000259" key="7">
    <source>
        <dbReference type="PROSITE" id="PS51144"/>
    </source>
</evidence>
<dbReference type="Gene3D" id="3.10.200.10">
    <property type="entry name" value="Alpha carbonic anhydrase"/>
    <property type="match status" value="1"/>
</dbReference>
<dbReference type="InterPro" id="IPR001148">
    <property type="entry name" value="CA_dom"/>
</dbReference>
<dbReference type="InterPro" id="IPR023561">
    <property type="entry name" value="Carbonic_anhydrase_a-class"/>
</dbReference>
<reference evidence="9 10" key="1">
    <citation type="submission" date="2016-03" db="EMBL/GenBank/DDBJ databases">
        <title>Mechanisms controlling the formation of the plant cell surface in tip-growing cells are functionally conserved among land plants.</title>
        <authorList>
            <person name="Honkanen S."/>
            <person name="Jones V.A."/>
            <person name="Morieri G."/>
            <person name="Champion C."/>
            <person name="Hetherington A.J."/>
            <person name="Kelly S."/>
            <person name="Saint-Marcoux D."/>
            <person name="Proust H."/>
            <person name="Prescott H."/>
            <person name="Dolan L."/>
        </authorList>
    </citation>
    <scope>NUCLEOTIDE SEQUENCE [LARGE SCALE GENOMIC DNA]</scope>
    <source>
        <strain evidence="10">cv. Tak-1 and cv. Tak-2</strain>
        <tissue evidence="9">Whole gametophyte</tissue>
    </source>
</reference>
<dbReference type="EC" id="4.2.1.1" evidence="2 6"/>
<keyword evidence="4 6" id="KW-0862">Zinc</keyword>
<dbReference type="EMBL" id="LVLJ01000455">
    <property type="protein sequence ID" value="OAE34099.1"/>
    <property type="molecule type" value="Genomic_DNA"/>
</dbReference>
<dbReference type="InterPro" id="IPR041891">
    <property type="entry name" value="Alpha_CA_prokaryot-like"/>
</dbReference>
<dbReference type="SMART" id="SM01057">
    <property type="entry name" value="Carb_anhydrase"/>
    <property type="match status" value="1"/>
</dbReference>
<dbReference type="PANTHER" id="PTHR18952:SF273">
    <property type="entry name" value="ALPHA-CARBONIC ANHYDRASE DOMAIN-CONTAINING PROTEIN"/>
    <property type="match status" value="1"/>
</dbReference>
<proteinExistence type="inferred from homology"/>
<dbReference type="GO" id="GO:0004089">
    <property type="term" value="F:carbonate dehydratase activity"/>
    <property type="evidence" value="ECO:0007669"/>
    <property type="project" value="UniProtKB-UniRule"/>
</dbReference>
<comment type="catalytic activity">
    <reaction evidence="6">
        <text>hydrogencarbonate + H(+) = CO2 + H2O</text>
        <dbReference type="Rhea" id="RHEA:10748"/>
        <dbReference type="ChEBI" id="CHEBI:15377"/>
        <dbReference type="ChEBI" id="CHEBI:15378"/>
        <dbReference type="ChEBI" id="CHEBI:16526"/>
        <dbReference type="ChEBI" id="CHEBI:17544"/>
        <dbReference type="EC" id="4.2.1.1"/>
    </reaction>
</comment>
<evidence type="ECO:0000313" key="10">
    <source>
        <dbReference type="Proteomes" id="UP000077202"/>
    </source>
</evidence>
<comment type="similarity">
    <text evidence="6">Belongs to the alpha-carbonic anhydrase family.</text>
</comment>
<keyword evidence="3 6" id="KW-0479">Metal-binding</keyword>
<dbReference type="EMBL" id="AP019871">
    <property type="protein sequence ID" value="BBN14784.1"/>
    <property type="molecule type" value="Genomic_DNA"/>
</dbReference>
<accession>A0A176WM23</accession>
<dbReference type="AlphaFoldDB" id="A0A176WM23"/>
<evidence type="ECO:0000313" key="11">
    <source>
        <dbReference type="Proteomes" id="UP001162541"/>
    </source>
</evidence>
<protein>
    <recommendedName>
        <fullName evidence="2 6">Carbonic anhydrase</fullName>
        <ecNumber evidence="2 6">4.2.1.1</ecNumber>
    </recommendedName>
</protein>
<keyword evidence="10" id="KW-1185">Reference proteome</keyword>
<dbReference type="Proteomes" id="UP001162541">
    <property type="component" value="Chromosome 6"/>
</dbReference>
<dbReference type="PROSITE" id="PS00162">
    <property type="entry name" value="ALPHA_CA_1"/>
    <property type="match status" value="1"/>
</dbReference>
<evidence type="ECO:0000256" key="3">
    <source>
        <dbReference type="ARBA" id="ARBA00022723"/>
    </source>
</evidence>
<comment type="cofactor">
    <cofactor evidence="1 6">
        <name>Zn(2+)</name>
        <dbReference type="ChEBI" id="CHEBI:29105"/>
    </cofactor>
</comment>
<evidence type="ECO:0000256" key="5">
    <source>
        <dbReference type="ARBA" id="ARBA00023239"/>
    </source>
</evidence>
<feature type="domain" description="Alpha-carbonic anhydrase" evidence="7">
    <location>
        <begin position="29"/>
        <end position="263"/>
    </location>
</feature>
<evidence type="ECO:0000256" key="4">
    <source>
        <dbReference type="ARBA" id="ARBA00022833"/>
    </source>
</evidence>
<evidence type="ECO:0000256" key="1">
    <source>
        <dbReference type="ARBA" id="ARBA00001947"/>
    </source>
</evidence>
<keyword evidence="5 6" id="KW-0456">Lyase</keyword>
<dbReference type="PROSITE" id="PS51144">
    <property type="entry name" value="ALPHA_CA_2"/>
    <property type="match status" value="1"/>
</dbReference>
<evidence type="ECO:0000313" key="8">
    <source>
        <dbReference type="EMBL" id="BBN14784.1"/>
    </source>
</evidence>
<dbReference type="Pfam" id="PF00194">
    <property type="entry name" value="Carb_anhydrase"/>
    <property type="match status" value="1"/>
</dbReference>
<reference evidence="11" key="3">
    <citation type="journal article" date="2020" name="Curr. Biol.">
        <title>Chromatin organization in early land plants reveals an ancestral association between H3K27me3, transposons, and constitutive heterochromatin.</title>
        <authorList>
            <person name="Montgomery S.A."/>
            <person name="Tanizawa Y."/>
            <person name="Galik B."/>
            <person name="Wang N."/>
            <person name="Ito T."/>
            <person name="Mochizuki T."/>
            <person name="Akimcheva S."/>
            <person name="Bowman J.L."/>
            <person name="Cognat V."/>
            <person name="Marechal-Drouard L."/>
            <person name="Ekker H."/>
            <person name="Hong S.F."/>
            <person name="Kohchi T."/>
            <person name="Lin S.S."/>
            <person name="Liu L.D."/>
            <person name="Nakamura Y."/>
            <person name="Valeeva L.R."/>
            <person name="Shakirov E.V."/>
            <person name="Shippen D.E."/>
            <person name="Wei W.L."/>
            <person name="Yagura M."/>
            <person name="Yamaoka S."/>
            <person name="Yamato K.T."/>
            <person name="Liu C."/>
            <person name="Berger F."/>
        </authorList>
    </citation>
    <scope>NUCLEOTIDE SEQUENCE [LARGE SCALE GENOMIC DNA]</scope>
    <source>
        <strain evidence="11">Tak-1</strain>
    </source>
</reference>